<dbReference type="GO" id="GO:1901982">
    <property type="term" value="F:maltose binding"/>
    <property type="evidence" value="ECO:0007669"/>
    <property type="project" value="TreeGrafter"/>
</dbReference>
<comment type="similarity">
    <text evidence="1">Belongs to the bacterial solute-binding protein 1 family.</text>
</comment>
<dbReference type="PANTHER" id="PTHR30061">
    <property type="entry name" value="MALTOSE-BINDING PERIPLASMIC PROTEIN"/>
    <property type="match status" value="1"/>
</dbReference>
<keyword evidence="2" id="KW-0813">Transport</keyword>
<dbReference type="GO" id="GO:0015768">
    <property type="term" value="P:maltose transport"/>
    <property type="evidence" value="ECO:0007669"/>
    <property type="project" value="TreeGrafter"/>
</dbReference>
<dbReference type="Gene3D" id="3.40.190.10">
    <property type="entry name" value="Periplasmic binding protein-like II"/>
    <property type="match status" value="1"/>
</dbReference>
<evidence type="ECO:0000256" key="1">
    <source>
        <dbReference type="ARBA" id="ARBA00008520"/>
    </source>
</evidence>
<reference evidence="5" key="1">
    <citation type="submission" date="2020-08" db="EMBL/GenBank/DDBJ databases">
        <title>Genome public.</title>
        <authorList>
            <person name="Liu C."/>
            <person name="Sun Q."/>
        </authorList>
    </citation>
    <scope>NUCLEOTIDE SEQUENCE</scope>
    <source>
        <strain evidence="5">NSJ-42</strain>
    </source>
</reference>
<dbReference type="AlphaFoldDB" id="A0A8I0A4D1"/>
<comment type="caution">
    <text evidence="5">The sequence shown here is derived from an EMBL/GenBank/DDBJ whole genome shotgun (WGS) entry which is preliminary data.</text>
</comment>
<feature type="signal peptide" evidence="4">
    <location>
        <begin position="1"/>
        <end position="19"/>
    </location>
</feature>
<dbReference type="Pfam" id="PF13416">
    <property type="entry name" value="SBP_bac_8"/>
    <property type="match status" value="1"/>
</dbReference>
<dbReference type="Proteomes" id="UP000662088">
    <property type="component" value="Unassembled WGS sequence"/>
</dbReference>
<dbReference type="GO" id="GO:0055052">
    <property type="term" value="C:ATP-binding cassette (ABC) transporter complex, substrate-binding subunit-containing"/>
    <property type="evidence" value="ECO:0007669"/>
    <property type="project" value="TreeGrafter"/>
</dbReference>
<evidence type="ECO:0000256" key="2">
    <source>
        <dbReference type="ARBA" id="ARBA00022448"/>
    </source>
</evidence>
<feature type="chain" id="PRO_5039256494" evidence="4">
    <location>
        <begin position="20"/>
        <end position="427"/>
    </location>
</feature>
<accession>A0A8I0A4D1</accession>
<evidence type="ECO:0000256" key="3">
    <source>
        <dbReference type="ARBA" id="ARBA00022729"/>
    </source>
</evidence>
<sequence>MLRRGKILSLILTVGMLSANIYGCSSSNNATDSVAKITVWTQEGQVVEQEYYKNAIEQFNELYAGEIEASLQMIPRGNGYEYENKINAAATSGSLPDIIAMDGPSVANYADSGIIVPIDEYFTEDKLEDFVPSIIKQGTVDGQLYALGAAESTVVLFYNKDVLDAAGIQAPTTLEDAWTWKEVYEISKKLKTNDMYGINLDWDLGEGQIYAFAPMIWSNGGELLSEDGKKIDGYLNSDKSIESLEFYQKFAVEGLINLQPLPNDFEEGKSAMYLMGSWEIQTIEESYPDFNYGITYYPKFSESSKVVSPSGDWCFGITSGSENQEAAAKLLEFLTSAEEVEEYCSAISKPPARISVFDNMEEYQDENKKVIKEQVINTAHPRPISTSYPVLSSEFASALQDIRTGVDVKDALAKVVTRFNEDIKRNN</sequence>
<dbReference type="RefSeq" id="WP_186834838.1">
    <property type="nucleotide sequence ID" value="NZ_JACOOQ010000005.1"/>
</dbReference>
<dbReference type="InterPro" id="IPR006059">
    <property type="entry name" value="SBP"/>
</dbReference>
<organism evidence="5 6">
    <name type="scientific">Clostridium lentum</name>
    <dbReference type="NCBI Taxonomy" id="2763037"/>
    <lineage>
        <taxon>Bacteria</taxon>
        <taxon>Bacillati</taxon>
        <taxon>Bacillota</taxon>
        <taxon>Clostridia</taxon>
        <taxon>Eubacteriales</taxon>
        <taxon>Clostridiaceae</taxon>
        <taxon>Clostridium</taxon>
    </lineage>
</organism>
<name>A0A8I0A4D1_9CLOT</name>
<keyword evidence="3 4" id="KW-0732">Signal</keyword>
<protein>
    <submittedName>
        <fullName evidence="5">Sugar ABC transporter substrate-binding protein</fullName>
    </submittedName>
</protein>
<evidence type="ECO:0000313" key="6">
    <source>
        <dbReference type="Proteomes" id="UP000662088"/>
    </source>
</evidence>
<dbReference type="PANTHER" id="PTHR30061:SF50">
    <property type="entry name" value="MALTOSE_MALTODEXTRIN-BINDING PERIPLASMIC PROTEIN"/>
    <property type="match status" value="1"/>
</dbReference>
<proteinExistence type="inferred from homology"/>
<dbReference type="CDD" id="cd13585">
    <property type="entry name" value="PBP2_TMBP_like"/>
    <property type="match status" value="1"/>
</dbReference>
<keyword evidence="6" id="KW-1185">Reference proteome</keyword>
<evidence type="ECO:0000256" key="4">
    <source>
        <dbReference type="SAM" id="SignalP"/>
    </source>
</evidence>
<dbReference type="GO" id="GO:0042956">
    <property type="term" value="P:maltodextrin transmembrane transport"/>
    <property type="evidence" value="ECO:0007669"/>
    <property type="project" value="TreeGrafter"/>
</dbReference>
<dbReference type="EMBL" id="JACOOQ010000005">
    <property type="protein sequence ID" value="MBC5639748.1"/>
    <property type="molecule type" value="Genomic_DNA"/>
</dbReference>
<dbReference type="SUPFAM" id="SSF53850">
    <property type="entry name" value="Periplasmic binding protein-like II"/>
    <property type="match status" value="1"/>
</dbReference>
<evidence type="ECO:0000313" key="5">
    <source>
        <dbReference type="EMBL" id="MBC5639748.1"/>
    </source>
</evidence>
<gene>
    <name evidence="5" type="ORF">H8R92_04750</name>
</gene>